<dbReference type="Gene3D" id="3.30.360.10">
    <property type="entry name" value="Dihydrodipicolinate Reductase, domain 2"/>
    <property type="match status" value="1"/>
</dbReference>
<protein>
    <submittedName>
        <fullName evidence="3">Gfo/Idh/MocA family oxidoreductase</fullName>
    </submittedName>
</protein>
<accession>A0AAU8CS35</accession>
<dbReference type="SUPFAM" id="SSF55347">
    <property type="entry name" value="Glyceraldehyde-3-phosphate dehydrogenase-like, C-terminal domain"/>
    <property type="match status" value="1"/>
</dbReference>
<dbReference type="InterPro" id="IPR036291">
    <property type="entry name" value="NAD(P)-bd_dom_sf"/>
</dbReference>
<organism evidence="3">
    <name type="scientific">Mesorhizobium sp. WSM2240</name>
    <dbReference type="NCBI Taxonomy" id="3228851"/>
    <lineage>
        <taxon>Bacteria</taxon>
        <taxon>Pseudomonadati</taxon>
        <taxon>Pseudomonadota</taxon>
        <taxon>Alphaproteobacteria</taxon>
        <taxon>Hyphomicrobiales</taxon>
        <taxon>Phyllobacteriaceae</taxon>
        <taxon>Mesorhizobium</taxon>
    </lineage>
</organism>
<dbReference type="InterPro" id="IPR051450">
    <property type="entry name" value="Gfo/Idh/MocA_Oxidoreductases"/>
</dbReference>
<dbReference type="GO" id="GO:0000166">
    <property type="term" value="F:nucleotide binding"/>
    <property type="evidence" value="ECO:0007669"/>
    <property type="project" value="InterPro"/>
</dbReference>
<feature type="domain" description="GFO/IDH/MocA-like oxidoreductase" evidence="2">
    <location>
        <begin position="129"/>
        <end position="235"/>
    </location>
</feature>
<sequence>MADIRIGLVGAGLIGITHMETIARTDGFRLTGIVDPGPNSYEIAKARGVPLHASVKAMIAAGDVDGVIVATPNELHVSISAQLLEAGLPVLLEKPIANTIAEAAALLAVAERTGVPLLVGHHRRHNPIIRAAKKAISEGAIGSLVMASVVCSLYKGGNYFDAAWRLQPGVGGPLLINLIHEIDLMRHFFGDVASVSAISSDAVRGFEVEDTAAAILRFENGGLASLTVSDAAVGPWAWDLSAGENIERFPAHPVQSHFFAGSDGGLSLPDLTYWSHKGEKSWTQTLDRQTLAIEPEDPYGAQIRHFGAVIAGRAEPLVSGIEAAKNLATIDAIRRAAESGHETQVEAVSARPANSEHAA</sequence>
<proteinExistence type="predicted"/>
<reference evidence="3" key="1">
    <citation type="submission" date="2024-06" db="EMBL/GenBank/DDBJ databases">
        <title>Mesorhizobium karijinii sp. nov., a symbiont of the iconic Swainsona formosa from arid Australia.</title>
        <authorList>
            <person name="Hill Y.J."/>
            <person name="Watkin E.L.J."/>
            <person name="O'Hara G.W."/>
            <person name="Terpolilli J."/>
            <person name="Tye M.L."/>
            <person name="Kohlmeier M.G."/>
        </authorList>
    </citation>
    <scope>NUCLEOTIDE SEQUENCE</scope>
    <source>
        <strain evidence="3">WSM2240</strain>
    </source>
</reference>
<dbReference type="PANTHER" id="PTHR43377">
    <property type="entry name" value="BILIVERDIN REDUCTASE A"/>
    <property type="match status" value="1"/>
</dbReference>
<evidence type="ECO:0000259" key="2">
    <source>
        <dbReference type="Pfam" id="PF22725"/>
    </source>
</evidence>
<name>A0AAU8CS35_9HYPH</name>
<dbReference type="Pfam" id="PF22725">
    <property type="entry name" value="GFO_IDH_MocA_C3"/>
    <property type="match status" value="1"/>
</dbReference>
<dbReference type="Gene3D" id="3.40.50.720">
    <property type="entry name" value="NAD(P)-binding Rossmann-like Domain"/>
    <property type="match status" value="1"/>
</dbReference>
<dbReference type="Pfam" id="PF01408">
    <property type="entry name" value="GFO_IDH_MocA"/>
    <property type="match status" value="1"/>
</dbReference>
<dbReference type="PANTHER" id="PTHR43377:SF8">
    <property type="entry name" value="BLR3664 PROTEIN"/>
    <property type="match status" value="1"/>
</dbReference>
<dbReference type="SUPFAM" id="SSF51735">
    <property type="entry name" value="NAD(P)-binding Rossmann-fold domains"/>
    <property type="match status" value="1"/>
</dbReference>
<dbReference type="EMBL" id="CP159253">
    <property type="protein sequence ID" value="XCG49116.1"/>
    <property type="molecule type" value="Genomic_DNA"/>
</dbReference>
<dbReference type="AlphaFoldDB" id="A0AAU8CS35"/>
<dbReference type="InterPro" id="IPR055170">
    <property type="entry name" value="GFO_IDH_MocA-like_dom"/>
</dbReference>
<gene>
    <name evidence="3" type="ORF">ABVK50_00265</name>
</gene>
<evidence type="ECO:0000259" key="1">
    <source>
        <dbReference type="Pfam" id="PF01408"/>
    </source>
</evidence>
<dbReference type="RefSeq" id="WP_353643353.1">
    <property type="nucleotide sequence ID" value="NZ_CP159253.1"/>
</dbReference>
<feature type="domain" description="Gfo/Idh/MocA-like oxidoreductase N-terminal" evidence="1">
    <location>
        <begin position="4"/>
        <end position="121"/>
    </location>
</feature>
<evidence type="ECO:0000313" key="3">
    <source>
        <dbReference type="EMBL" id="XCG49116.1"/>
    </source>
</evidence>
<dbReference type="InterPro" id="IPR000683">
    <property type="entry name" value="Gfo/Idh/MocA-like_OxRdtase_N"/>
</dbReference>